<dbReference type="Proteomes" id="UP000594463">
    <property type="component" value="Chromosome"/>
</dbReference>
<evidence type="ECO:0000256" key="4">
    <source>
        <dbReference type="ARBA" id="ARBA00023004"/>
    </source>
</evidence>
<keyword evidence="6" id="KW-0413">Isomerase</keyword>
<keyword evidence="7" id="KW-1185">Reference proteome</keyword>
<sequence>MDYIKETEKKTPVIMETDVVIVGGGPAGVGAAIRAARSGFETVIIERFGSMGGTITNGYMFIGYGQNHLPEEIYSKLKNGGYIVNLLEKYPDLISDPFIHYSPAMDKENTQEILAFDPDMCSCIINEMLEEARVKIILDTLFVDTIVENDEIKAVIIENASGRQAIKGRVYIDTTGRADVVARAGVPYIHPKNELGKPIPMGLMWKMSNVDYTKLLQYQKEDPKLKRLIKKAMDKGELPYYRPKLTEKDMKHYDAIYTGHPHPEISPSVYDGDTLMWEPAIYDWGLNGAEKNEDLTRAELHIRKQIVSEIAFLKKYVPGFENARLAGIAPLMGIREGRHPVGEYTLKFDDIKNSSKFEDTVIKVKINDFIDMTDKKTHSSYFEVPYRSILPKKINNLLLAGDDIAVDHGAFLHIRGFGKAMNLGEVAGVAAAVSLNNKKKIKEIEYLSLRKELVAKEVLT</sequence>
<keyword evidence="4" id="KW-0408">Iron</keyword>
<dbReference type="GO" id="GO:0016491">
    <property type="term" value="F:oxidoreductase activity"/>
    <property type="evidence" value="ECO:0007669"/>
    <property type="project" value="UniProtKB-KW"/>
</dbReference>
<evidence type="ECO:0000256" key="2">
    <source>
        <dbReference type="ARBA" id="ARBA00022723"/>
    </source>
</evidence>
<evidence type="ECO:0000313" key="7">
    <source>
        <dbReference type="Proteomes" id="UP000594463"/>
    </source>
</evidence>
<dbReference type="Gene3D" id="3.50.50.60">
    <property type="entry name" value="FAD/NAD(P)-binding domain"/>
    <property type="match status" value="1"/>
</dbReference>
<keyword evidence="5" id="KW-0411">Iron-sulfur</keyword>
<evidence type="ECO:0000313" key="6">
    <source>
        <dbReference type="EMBL" id="QPM67934.1"/>
    </source>
</evidence>
<dbReference type="InterPro" id="IPR036188">
    <property type="entry name" value="FAD/NAD-bd_sf"/>
</dbReference>
<gene>
    <name evidence="6" type="ORF">RT761_01147</name>
</gene>
<dbReference type="EMBL" id="CP065383">
    <property type="protein sequence ID" value="QPM67934.1"/>
    <property type="molecule type" value="Genomic_DNA"/>
</dbReference>
<protein>
    <submittedName>
        <fullName evidence="6">Thiazole biosynthetic enzyme</fullName>
        <ecNumber evidence="6">5.3.1.29</ecNumber>
    </submittedName>
</protein>
<dbReference type="KEGG" id="alam:RT761_01147"/>
<reference evidence="6 7" key="1">
    <citation type="journal article" date="2021" name="Nat. Commun.">
        <title>Isolation of a member of the candidate phylum Atribacteria reveals a unique cell membrane structure.</title>
        <authorList>
            <person name="Taiki K."/>
            <person name="Nobu M.K."/>
            <person name="Kusada H."/>
            <person name="Meng X.-Y."/>
            <person name="Hosoki N."/>
            <person name="Uematsu K."/>
            <person name="Yoshioka H."/>
            <person name="Kamagata Y."/>
            <person name="Tamaki H."/>
        </authorList>
    </citation>
    <scope>NUCLEOTIDE SEQUENCE [LARGE SCALE GENOMIC DNA]</scope>
    <source>
        <strain evidence="6 7">RT761</strain>
    </source>
</reference>
<dbReference type="InterPro" id="IPR039650">
    <property type="entry name" value="HdrA-like"/>
</dbReference>
<organism evidence="6 7">
    <name type="scientific">Atribacter laminatus</name>
    <dbReference type="NCBI Taxonomy" id="2847778"/>
    <lineage>
        <taxon>Bacteria</taxon>
        <taxon>Pseudomonadati</taxon>
        <taxon>Atribacterota</taxon>
        <taxon>Atribacteria</taxon>
        <taxon>Atribacterales</taxon>
        <taxon>Atribacteraceae</taxon>
        <taxon>Atribacter</taxon>
    </lineage>
</organism>
<dbReference type="SUPFAM" id="SSF51905">
    <property type="entry name" value="FAD/NAD(P)-binding domain"/>
    <property type="match status" value="1"/>
</dbReference>
<accession>A0A7T1AL94</accession>
<dbReference type="GO" id="GO:0051539">
    <property type="term" value="F:4 iron, 4 sulfur cluster binding"/>
    <property type="evidence" value="ECO:0007669"/>
    <property type="project" value="UniProtKB-KW"/>
</dbReference>
<evidence type="ECO:0000256" key="3">
    <source>
        <dbReference type="ARBA" id="ARBA00023002"/>
    </source>
</evidence>
<dbReference type="GO" id="GO:0046872">
    <property type="term" value="F:metal ion binding"/>
    <property type="evidence" value="ECO:0007669"/>
    <property type="project" value="UniProtKB-KW"/>
</dbReference>
<keyword evidence="1" id="KW-0004">4Fe-4S</keyword>
<evidence type="ECO:0000256" key="5">
    <source>
        <dbReference type="ARBA" id="ARBA00023014"/>
    </source>
</evidence>
<dbReference type="RefSeq" id="WP_218113103.1">
    <property type="nucleotide sequence ID" value="NZ_CP065383.1"/>
</dbReference>
<dbReference type="AlphaFoldDB" id="A0A7T1AL94"/>
<dbReference type="PANTHER" id="PTHR43498">
    <property type="entry name" value="FERREDOXIN:COB-COM HETERODISULFIDE REDUCTASE SUBUNIT A"/>
    <property type="match status" value="1"/>
</dbReference>
<name>A0A7T1AL94_ATRLM</name>
<proteinExistence type="predicted"/>
<keyword evidence="3" id="KW-0560">Oxidoreductase</keyword>
<dbReference type="EC" id="5.3.1.29" evidence="6"/>
<dbReference type="GO" id="GO:0043917">
    <property type="term" value="F:ribose 1,5-bisphosphate isomerase activity"/>
    <property type="evidence" value="ECO:0007669"/>
    <property type="project" value="UniProtKB-EC"/>
</dbReference>
<dbReference type="Pfam" id="PF12831">
    <property type="entry name" value="FAD_oxidored"/>
    <property type="match status" value="1"/>
</dbReference>
<dbReference type="PANTHER" id="PTHR43498:SF1">
    <property type="entry name" value="COB--COM HETERODISULFIDE REDUCTASE IRON-SULFUR SUBUNIT A"/>
    <property type="match status" value="1"/>
</dbReference>
<evidence type="ECO:0000256" key="1">
    <source>
        <dbReference type="ARBA" id="ARBA00022485"/>
    </source>
</evidence>
<keyword evidence="2" id="KW-0479">Metal-binding</keyword>